<evidence type="ECO:0000313" key="4">
    <source>
        <dbReference type="EMBL" id="RPA55969.1"/>
    </source>
</evidence>
<dbReference type="PANTHER" id="PTHR43318:SF1">
    <property type="entry name" value="POLYSACCHARIDE BIOSYNTHESIS PROTEIN EPSC-RELATED"/>
    <property type="match status" value="1"/>
</dbReference>
<evidence type="ECO:0000256" key="1">
    <source>
        <dbReference type="ARBA" id="ARBA00007430"/>
    </source>
</evidence>
<keyword evidence="2" id="KW-1133">Transmembrane helix</keyword>
<feature type="transmembrane region" description="Helical" evidence="2">
    <location>
        <begin position="37"/>
        <end position="56"/>
    </location>
</feature>
<dbReference type="PANTHER" id="PTHR43318">
    <property type="entry name" value="UDP-N-ACETYLGLUCOSAMINE 4,6-DEHYDRATASE"/>
    <property type="match status" value="1"/>
</dbReference>
<feature type="transmembrane region" description="Helical" evidence="2">
    <location>
        <begin position="12"/>
        <end position="31"/>
    </location>
</feature>
<proteinExistence type="inferred from homology"/>
<dbReference type="OrthoDB" id="9803111at2"/>
<dbReference type="RefSeq" id="WP_123781290.1">
    <property type="nucleotide sequence ID" value="NZ_RKMG01000042.1"/>
</dbReference>
<dbReference type="CDD" id="cd05237">
    <property type="entry name" value="UDP_invert_4-6DH_SDR_e"/>
    <property type="match status" value="1"/>
</dbReference>
<dbReference type="InterPro" id="IPR036291">
    <property type="entry name" value="NAD(P)-bd_dom_sf"/>
</dbReference>
<dbReference type="InterPro" id="IPR029063">
    <property type="entry name" value="SAM-dependent_MTases_sf"/>
</dbReference>
<organism evidence="4 5">
    <name type="scientific">Aerococcus agrisoli</name>
    <dbReference type="NCBI Taxonomy" id="2487350"/>
    <lineage>
        <taxon>Bacteria</taxon>
        <taxon>Bacillati</taxon>
        <taxon>Bacillota</taxon>
        <taxon>Bacilli</taxon>
        <taxon>Lactobacillales</taxon>
        <taxon>Aerococcaceae</taxon>
        <taxon>Aerococcus</taxon>
    </lineage>
</organism>
<feature type="transmembrane region" description="Helical" evidence="2">
    <location>
        <begin position="103"/>
        <end position="123"/>
    </location>
</feature>
<dbReference type="Pfam" id="PF13727">
    <property type="entry name" value="CoA_binding_3"/>
    <property type="match status" value="1"/>
</dbReference>
<sequence length="611" mass="68055">MNFSKYQKYSILAVADFISIMFAGIISYYLLAYYVGITIPMTIGVSVIYFVAYLIASMITKNYHLIIRFMSFKGASDLFFTHMGAAILTTAASAIIYRSISLRLIFLLTVFSIGTTFVTRATWRYIMDQRARIPEGDGTLEPTLLVGAGRGGNTFIKQFKNDGSYRFIGFVDDDENLLYKKLDSLSVLGSTKDIPSIIEQYNVKNIIITAPTLPAEKIEKILDWGIAHDVDVRQMPSVERTLLGYQMDMTTGPKEIEISDLLGREEVELDDADAMRQISGKDILVTGAGGSIGSEICRQLVKFSPQTIYLLGHGENSIYLINQEFAQKQLPDTRIVPIIADVQDREHIERIMQKYKPDIVYHAAAHKHVPLMEANPTEAVKNNVYGTLNVARAAKNANVDVFVMVSTDKANNPPNVMGASKRIAEMLVTGMNKTSDHTKFAAVRFGNVLGSRGSVIPVFKKQIEKGGPVTVTDFRMRRYFMTIPEASRLVIQAGAKAKGGELFILDMGKEVLILDLAKKMIKLSGYTESEIPIVETGIRPGEKLYEELLLTDETTGEKVDDKIFVGRIKSLPVEEIIEFVKSLDLDEVGDDTLNKKLVDFVHRDVETSENG</sequence>
<evidence type="ECO:0000313" key="5">
    <source>
        <dbReference type="Proteomes" id="UP000273977"/>
    </source>
</evidence>
<protein>
    <submittedName>
        <fullName evidence="4">Polysaccharide biosynthesis protein</fullName>
    </submittedName>
</protein>
<dbReference type="Pfam" id="PF02719">
    <property type="entry name" value="Polysacc_synt_2"/>
    <property type="match status" value="1"/>
</dbReference>
<name>A0A3N4FZ74_9LACT</name>
<dbReference type="Proteomes" id="UP000273977">
    <property type="component" value="Unassembled WGS sequence"/>
</dbReference>
<feature type="domain" description="Polysaccharide biosynthesis protein CapD-like" evidence="3">
    <location>
        <begin position="283"/>
        <end position="565"/>
    </location>
</feature>
<feature type="transmembrane region" description="Helical" evidence="2">
    <location>
        <begin position="77"/>
        <end position="97"/>
    </location>
</feature>
<keyword evidence="2" id="KW-0472">Membrane</keyword>
<keyword evidence="5" id="KW-1185">Reference proteome</keyword>
<evidence type="ECO:0000259" key="3">
    <source>
        <dbReference type="Pfam" id="PF02719"/>
    </source>
</evidence>
<comment type="similarity">
    <text evidence="1">Belongs to the polysaccharide synthase family.</text>
</comment>
<accession>A0A3N4FZ74</accession>
<dbReference type="EMBL" id="RKMG01000042">
    <property type="protein sequence ID" value="RPA55969.1"/>
    <property type="molecule type" value="Genomic_DNA"/>
</dbReference>
<dbReference type="Gene3D" id="3.40.50.720">
    <property type="entry name" value="NAD(P)-binding Rossmann-like Domain"/>
    <property type="match status" value="2"/>
</dbReference>
<gene>
    <name evidence="4" type="ORF">EF384_09015</name>
</gene>
<dbReference type="InterPro" id="IPR051203">
    <property type="entry name" value="Polysaccharide_Synthase-Rel"/>
</dbReference>
<dbReference type="SUPFAM" id="SSF53335">
    <property type="entry name" value="S-adenosyl-L-methionine-dependent methyltransferases"/>
    <property type="match status" value="1"/>
</dbReference>
<evidence type="ECO:0000256" key="2">
    <source>
        <dbReference type="SAM" id="Phobius"/>
    </source>
</evidence>
<dbReference type="SUPFAM" id="SSF51735">
    <property type="entry name" value="NAD(P)-binding Rossmann-fold domains"/>
    <property type="match status" value="1"/>
</dbReference>
<reference evidence="4 5" key="1">
    <citation type="submission" date="2018-11" db="EMBL/GenBank/DDBJ databases">
        <title>Aerococcus sp. SJQ22, whole genome shotgun sequence.</title>
        <authorList>
            <person name="Sun L."/>
            <person name="Gao X."/>
            <person name="Chen W."/>
            <person name="Huang K."/>
        </authorList>
    </citation>
    <scope>NUCLEOTIDE SEQUENCE [LARGE SCALE GENOMIC DNA]</scope>
    <source>
        <strain evidence="4 5">SJQ22</strain>
    </source>
</reference>
<dbReference type="AlphaFoldDB" id="A0A3N4FZ74"/>
<keyword evidence="2" id="KW-0812">Transmembrane</keyword>
<dbReference type="InterPro" id="IPR003869">
    <property type="entry name" value="Polysac_CapD-like"/>
</dbReference>
<comment type="caution">
    <text evidence="4">The sequence shown here is derived from an EMBL/GenBank/DDBJ whole genome shotgun (WGS) entry which is preliminary data.</text>
</comment>